<reference evidence="1" key="1">
    <citation type="submission" date="2024-05" db="EMBL/GenBank/DDBJ databases">
        <title>Isolation and characterization of Sporomusa carbonis sp. nov., a carboxydotrophic hydrogenogen in the genus of Sporomusa isolated from a charcoal burning pile.</title>
        <authorList>
            <person name="Boeer T."/>
            <person name="Rosenbaum F."/>
            <person name="Eysell L."/>
            <person name="Mueller V."/>
            <person name="Daniel R."/>
            <person name="Poehlein A."/>
        </authorList>
    </citation>
    <scope>NUCLEOTIDE SEQUENCE [LARGE SCALE GENOMIC DNA]</scope>
    <source>
        <strain evidence="1">DSM 3132</strain>
    </source>
</reference>
<gene>
    <name evidence="1" type="ORF">SPACI_011730</name>
</gene>
<accession>A0ABZ3IZ87</accession>
<dbReference type="InterPro" id="IPR014985">
    <property type="entry name" value="WbqC"/>
</dbReference>
<evidence type="ECO:0008006" key="3">
    <source>
        <dbReference type="Google" id="ProtNLM"/>
    </source>
</evidence>
<dbReference type="Pfam" id="PF08889">
    <property type="entry name" value="WbqC"/>
    <property type="match status" value="1"/>
</dbReference>
<organism evidence="1 2">
    <name type="scientific">Sporomusa acidovorans (strain ATCC 49682 / DSM 3132 / Mol)</name>
    <dbReference type="NCBI Taxonomy" id="1123286"/>
    <lineage>
        <taxon>Bacteria</taxon>
        <taxon>Bacillati</taxon>
        <taxon>Bacillota</taxon>
        <taxon>Negativicutes</taxon>
        <taxon>Selenomonadales</taxon>
        <taxon>Sporomusaceae</taxon>
        <taxon>Sporomusa</taxon>
    </lineage>
</organism>
<proteinExistence type="predicted"/>
<evidence type="ECO:0000313" key="1">
    <source>
        <dbReference type="EMBL" id="XFO71158.1"/>
    </source>
</evidence>
<sequence length="225" mass="26746">MIVSIHQPDYIPYIGYFYKISCSDVFVFLDDAQFSNDNMHHWNRIKTPQGEHRLKIPVEYKFGDPITQVRTKDELNWKEKHLKTIQMNYMKAPAFREIFPMFRELLMAHYDNLAEMNIAINQWICTGFGLRPKYYRSSDMKLLTIKEQRVIDICLAVGGKTYISGNGARAYQIEQHFSDNGVTLQYTNYHPITYKQLWKEFIPNMSILDYLFIYGFNWNHIDEAV</sequence>
<name>A0ABZ3IZ87_SPOA4</name>
<dbReference type="RefSeq" id="WP_093795989.1">
    <property type="nucleotide sequence ID" value="NZ_CP155571.1"/>
</dbReference>
<dbReference type="Proteomes" id="UP000216052">
    <property type="component" value="Chromosome"/>
</dbReference>
<dbReference type="EMBL" id="CP155571">
    <property type="protein sequence ID" value="XFO71158.1"/>
    <property type="molecule type" value="Genomic_DNA"/>
</dbReference>
<keyword evidence="2" id="KW-1185">Reference proteome</keyword>
<protein>
    <recommendedName>
        <fullName evidence="3">WbqC-like protein family protein</fullName>
    </recommendedName>
</protein>
<evidence type="ECO:0000313" key="2">
    <source>
        <dbReference type="Proteomes" id="UP000216052"/>
    </source>
</evidence>